<dbReference type="InterPro" id="IPR015867">
    <property type="entry name" value="N-reg_PII/ATP_PRibTrfase_C"/>
</dbReference>
<comment type="caution">
    <text evidence="1">The sequence shown here is derived from an EMBL/GenBank/DDBJ whole genome shotgun (WGS) entry which is preliminary data.</text>
</comment>
<proteinExistence type="predicted"/>
<evidence type="ECO:0000313" key="2">
    <source>
        <dbReference type="Proteomes" id="UP000445000"/>
    </source>
</evidence>
<protein>
    <recommendedName>
        <fullName evidence="3">DUF3240 domain-containing protein</fullName>
    </recommendedName>
</protein>
<dbReference type="EMBL" id="BLJN01000004">
    <property type="protein sequence ID" value="GFE82084.1"/>
    <property type="molecule type" value="Genomic_DNA"/>
</dbReference>
<dbReference type="SUPFAM" id="SSF54913">
    <property type="entry name" value="GlnB-like"/>
    <property type="match status" value="1"/>
</dbReference>
<dbReference type="AlphaFoldDB" id="A0A829YFN4"/>
<reference evidence="2" key="1">
    <citation type="submission" date="2020-01" db="EMBL/GenBank/DDBJ databases">
        <title>'Steroidobacter agaridevorans' sp. nov., agar-degrading bacteria isolated from rhizosphere soils.</title>
        <authorList>
            <person name="Ikenaga M."/>
            <person name="Kataoka M."/>
            <person name="Murouchi A."/>
            <person name="Katsuragi S."/>
            <person name="Sakai M."/>
        </authorList>
    </citation>
    <scope>NUCLEOTIDE SEQUENCE [LARGE SCALE GENOMIC DNA]</scope>
    <source>
        <strain evidence="2">YU21-B</strain>
    </source>
</reference>
<organism evidence="1 2">
    <name type="scientific">Steroidobacter agaridevorans</name>
    <dbReference type="NCBI Taxonomy" id="2695856"/>
    <lineage>
        <taxon>Bacteria</taxon>
        <taxon>Pseudomonadati</taxon>
        <taxon>Pseudomonadota</taxon>
        <taxon>Gammaproteobacteria</taxon>
        <taxon>Steroidobacterales</taxon>
        <taxon>Steroidobacteraceae</taxon>
        <taxon>Steroidobacter</taxon>
    </lineage>
</organism>
<dbReference type="Gene3D" id="3.30.70.120">
    <property type="match status" value="1"/>
</dbReference>
<evidence type="ECO:0008006" key="3">
    <source>
        <dbReference type="Google" id="ProtNLM"/>
    </source>
</evidence>
<evidence type="ECO:0000313" key="1">
    <source>
        <dbReference type="EMBL" id="GFE82084.1"/>
    </source>
</evidence>
<sequence length="101" mass="11228">MTAFVRLTLVFPPSLEEALVETLITAPQAPGFTLSHAEGHGSDFRHASTAEQVRGSVERRIAWIVIEAAALQPLLETVRERVRSPDVVWWSEPVLERGRLA</sequence>
<dbReference type="Proteomes" id="UP000445000">
    <property type="component" value="Unassembled WGS sequence"/>
</dbReference>
<dbReference type="Pfam" id="PF11582">
    <property type="entry name" value="DUF3240"/>
    <property type="match status" value="1"/>
</dbReference>
<dbReference type="InterPro" id="IPR021634">
    <property type="entry name" value="DUF3240"/>
</dbReference>
<dbReference type="RefSeq" id="WP_161813759.1">
    <property type="nucleotide sequence ID" value="NZ_BLJN01000004.1"/>
</dbReference>
<gene>
    <name evidence="1" type="ORF">GCM10011487_40840</name>
</gene>
<accession>A0A829YFN4</accession>
<name>A0A829YFN4_9GAMM</name>
<keyword evidence="2" id="KW-1185">Reference proteome</keyword>
<dbReference type="InterPro" id="IPR011322">
    <property type="entry name" value="N-reg_PII-like_a/b"/>
</dbReference>